<dbReference type="SUPFAM" id="SSF51556">
    <property type="entry name" value="Metallo-dependent hydrolases"/>
    <property type="match status" value="1"/>
</dbReference>
<comment type="caution">
    <text evidence="6">Lacks conserved residue(s) required for the propagation of feature annotation.</text>
</comment>
<evidence type="ECO:0000256" key="6">
    <source>
        <dbReference type="PROSITE-ProRule" id="PRU00679"/>
    </source>
</evidence>
<dbReference type="InterPro" id="IPR001559">
    <property type="entry name" value="Phosphotriesterase"/>
</dbReference>
<dbReference type="Pfam" id="PF02126">
    <property type="entry name" value="PTE"/>
    <property type="match status" value="1"/>
</dbReference>
<evidence type="ECO:0000256" key="1">
    <source>
        <dbReference type="ARBA" id="ARBA00020475"/>
    </source>
</evidence>
<feature type="binding site" evidence="5">
    <location>
        <position position="171"/>
    </location>
    <ligand>
        <name>a divalent metal cation</name>
        <dbReference type="ChEBI" id="CHEBI:60240"/>
        <label>1</label>
    </ligand>
</feature>
<evidence type="ECO:0000313" key="8">
    <source>
        <dbReference type="Proteomes" id="UP000759131"/>
    </source>
</evidence>
<dbReference type="GO" id="GO:0016788">
    <property type="term" value="F:hydrolase activity, acting on ester bonds"/>
    <property type="evidence" value="ECO:0007669"/>
    <property type="project" value="InterPro"/>
</dbReference>
<accession>A0A7R9L0B4</accession>
<dbReference type="PANTHER" id="PTHR10819">
    <property type="entry name" value="PHOSPHOTRIESTERASE-RELATED"/>
    <property type="match status" value="1"/>
</dbReference>
<proteinExistence type="inferred from homology"/>
<reference evidence="7" key="1">
    <citation type="submission" date="2020-11" db="EMBL/GenBank/DDBJ databases">
        <authorList>
            <person name="Tran Van P."/>
        </authorList>
    </citation>
    <scope>NUCLEOTIDE SEQUENCE</scope>
</reference>
<dbReference type="Proteomes" id="UP000759131">
    <property type="component" value="Unassembled WGS sequence"/>
</dbReference>
<dbReference type="InterPro" id="IPR017947">
    <property type="entry name" value="AryldialkylPase_Zn-BS"/>
</dbReference>
<evidence type="ECO:0000256" key="3">
    <source>
        <dbReference type="ARBA" id="ARBA00022801"/>
    </source>
</evidence>
<keyword evidence="8" id="KW-1185">Reference proteome</keyword>
<evidence type="ECO:0000256" key="4">
    <source>
        <dbReference type="ARBA" id="ARBA00029607"/>
    </source>
</evidence>
<comment type="similarity">
    <text evidence="6">Belongs to the metallo-dependent hydrolases superfamily. Phosphotriesterase family.</text>
</comment>
<keyword evidence="3" id="KW-0378">Hydrolase</keyword>
<dbReference type="EMBL" id="OC865500">
    <property type="protein sequence ID" value="CAD7632402.1"/>
    <property type="molecule type" value="Genomic_DNA"/>
</dbReference>
<dbReference type="OrthoDB" id="9998343at2759"/>
<feature type="binding site" evidence="5">
    <location>
        <position position="29"/>
    </location>
    <ligand>
        <name>a divalent metal cation</name>
        <dbReference type="ChEBI" id="CHEBI:60240"/>
        <label>1</label>
    </ligand>
</feature>
<sequence length="349" mass="39370">MSELPKGMIQTVCGPIGPELLGSTLCHEHLYHEIDGKPFKPRKPNSRHEYLNTSSIDARNLWWTNFHPYSHSDNLNYRDREVLDVIADELRFLKLNGGDSVVEVTTFGKSLPELRDMSVKSGVNIIAGAGFYVQSAMPSHVVQYTTEQIYGEIKSDLLVGVNGIKCGVIGEIASDWPINPFERRALVATAQVQRELNVPVILHPGRNADAPKEIMRILLEAGGRADKTVMSHLDRTLNDNELLEFAEMGCFSEFDLFGSECSYYELSDAFDMPNDATRIRRLKLLIDHGFGHRITISHDIHTKHRLMKYGGHGFSHIHMNTVPKMKMRGYTDDNIADILVNNPKAWLTL</sequence>
<organism evidence="7">
    <name type="scientific">Medioppia subpectinata</name>
    <dbReference type="NCBI Taxonomy" id="1979941"/>
    <lineage>
        <taxon>Eukaryota</taxon>
        <taxon>Metazoa</taxon>
        <taxon>Ecdysozoa</taxon>
        <taxon>Arthropoda</taxon>
        <taxon>Chelicerata</taxon>
        <taxon>Arachnida</taxon>
        <taxon>Acari</taxon>
        <taxon>Acariformes</taxon>
        <taxon>Sarcoptiformes</taxon>
        <taxon>Oribatida</taxon>
        <taxon>Brachypylina</taxon>
        <taxon>Oppioidea</taxon>
        <taxon>Oppiidae</taxon>
        <taxon>Medioppia</taxon>
    </lineage>
</organism>
<dbReference type="PROSITE" id="PS01322">
    <property type="entry name" value="PHOSPHOTRIESTERASE_1"/>
    <property type="match status" value="1"/>
</dbReference>
<dbReference type="GO" id="GO:0008270">
    <property type="term" value="F:zinc ion binding"/>
    <property type="evidence" value="ECO:0007669"/>
    <property type="project" value="InterPro"/>
</dbReference>
<dbReference type="Gene3D" id="3.20.20.140">
    <property type="entry name" value="Metal-dependent hydrolases"/>
    <property type="match status" value="1"/>
</dbReference>
<evidence type="ECO:0000256" key="5">
    <source>
        <dbReference type="PIRSR" id="PIRSR601559-52"/>
    </source>
</evidence>
<feature type="binding site" evidence="5">
    <location>
        <position position="27"/>
    </location>
    <ligand>
        <name>a divalent metal cation</name>
        <dbReference type="ChEBI" id="CHEBI:60240"/>
        <label>1</label>
    </ligand>
</feature>
<comment type="cofactor">
    <cofactor evidence="5">
        <name>a divalent metal cation</name>
        <dbReference type="ChEBI" id="CHEBI:60240"/>
    </cofactor>
    <text evidence="5">Binds 2 divalent metal cations per subunit.</text>
</comment>
<feature type="binding site" evidence="5">
    <location>
        <position position="299"/>
    </location>
    <ligand>
        <name>a divalent metal cation</name>
        <dbReference type="ChEBI" id="CHEBI:60240"/>
        <label>1</label>
    </ligand>
</feature>
<evidence type="ECO:0000256" key="2">
    <source>
        <dbReference type="ARBA" id="ARBA00022723"/>
    </source>
</evidence>
<feature type="binding site" evidence="5">
    <location>
        <position position="203"/>
    </location>
    <ligand>
        <name>a divalent metal cation</name>
        <dbReference type="ChEBI" id="CHEBI:60240"/>
        <label>2</label>
    </ligand>
</feature>
<feature type="binding site" evidence="5">
    <location>
        <position position="171"/>
    </location>
    <ligand>
        <name>a divalent metal cation</name>
        <dbReference type="ChEBI" id="CHEBI:60240"/>
        <label>2</label>
    </ligand>
</feature>
<dbReference type="PROSITE" id="PS51347">
    <property type="entry name" value="PHOSPHOTRIESTERASE_2"/>
    <property type="match status" value="1"/>
</dbReference>
<keyword evidence="2 5" id="KW-0479">Metal-binding</keyword>
<name>A0A7R9L0B4_9ACAR</name>
<dbReference type="EMBL" id="CAJPIZ010010925">
    <property type="protein sequence ID" value="CAG2112832.1"/>
    <property type="molecule type" value="Genomic_DNA"/>
</dbReference>
<feature type="binding site" evidence="5">
    <location>
        <position position="232"/>
    </location>
    <ligand>
        <name>a divalent metal cation</name>
        <dbReference type="ChEBI" id="CHEBI:60240"/>
        <label>2</label>
    </ligand>
</feature>
<protein>
    <recommendedName>
        <fullName evidence="1">Phosphotriesterase-related protein</fullName>
    </recommendedName>
    <alternativeName>
        <fullName evidence="4">Parathion hydrolase-related protein</fullName>
    </alternativeName>
</protein>
<evidence type="ECO:0000313" key="7">
    <source>
        <dbReference type="EMBL" id="CAD7632402.1"/>
    </source>
</evidence>
<dbReference type="InterPro" id="IPR032466">
    <property type="entry name" value="Metal_Hydrolase"/>
</dbReference>
<dbReference type="AlphaFoldDB" id="A0A7R9L0B4"/>
<gene>
    <name evidence="7" type="ORF">OSB1V03_LOCUS12805</name>
</gene>
<dbReference type="PANTHER" id="PTHR10819:SF3">
    <property type="entry name" value="PHOSPHOTRIESTERASE-RELATED PROTEIN"/>
    <property type="match status" value="1"/>
</dbReference>